<reference evidence="3" key="1">
    <citation type="submission" date="2022-10" db="EMBL/GenBank/DDBJ databases">
        <title>The complete genomes of actinobacterial strains from the NBC collection.</title>
        <authorList>
            <person name="Joergensen T.S."/>
            <person name="Alvarez Arevalo M."/>
            <person name="Sterndorff E.B."/>
            <person name="Faurdal D."/>
            <person name="Vuksanovic O."/>
            <person name="Mourched A.-S."/>
            <person name="Charusanti P."/>
            <person name="Shaw S."/>
            <person name="Blin K."/>
            <person name="Weber T."/>
        </authorList>
    </citation>
    <scope>NUCLEOTIDE SEQUENCE</scope>
    <source>
        <strain evidence="3">NBC_00489</strain>
    </source>
</reference>
<dbReference type="InterPro" id="IPR002104">
    <property type="entry name" value="Integrase_catalytic"/>
</dbReference>
<proteinExistence type="predicted"/>
<dbReference type="EMBL" id="CP108330">
    <property type="protein sequence ID" value="WUR36266.1"/>
    <property type="molecule type" value="Genomic_DNA"/>
</dbReference>
<dbReference type="InterPro" id="IPR011010">
    <property type="entry name" value="DNA_brk_join_enz"/>
</dbReference>
<gene>
    <name evidence="3" type="ORF">OHN36_03250</name>
</gene>
<dbReference type="Proteomes" id="UP001432161">
    <property type="component" value="Chromosome"/>
</dbReference>
<evidence type="ECO:0000259" key="2">
    <source>
        <dbReference type="Pfam" id="PF00589"/>
    </source>
</evidence>
<dbReference type="SUPFAM" id="SSF56349">
    <property type="entry name" value="DNA breaking-rejoining enzymes"/>
    <property type="match status" value="1"/>
</dbReference>
<name>A0ABZ1UVI6_9ACTN</name>
<dbReference type="InterPro" id="IPR013762">
    <property type="entry name" value="Integrase-like_cat_sf"/>
</dbReference>
<dbReference type="Gene3D" id="1.10.443.10">
    <property type="entry name" value="Intergrase catalytic core"/>
    <property type="match status" value="1"/>
</dbReference>
<keyword evidence="1" id="KW-0233">DNA recombination</keyword>
<keyword evidence="4" id="KW-1185">Reference proteome</keyword>
<evidence type="ECO:0000313" key="4">
    <source>
        <dbReference type="Proteomes" id="UP001432161"/>
    </source>
</evidence>
<feature type="domain" description="Tyr recombinase" evidence="2">
    <location>
        <begin position="5"/>
        <end position="41"/>
    </location>
</feature>
<dbReference type="Pfam" id="PF00589">
    <property type="entry name" value="Phage_integrase"/>
    <property type="match status" value="1"/>
</dbReference>
<evidence type="ECO:0000256" key="1">
    <source>
        <dbReference type="ARBA" id="ARBA00023172"/>
    </source>
</evidence>
<sequence length="42" mass="4882">MALCSLRHFFASNCLRNGIPITDLAEWMGHRSLDVTFKIYRP</sequence>
<accession>A0ABZ1UVI6</accession>
<protein>
    <submittedName>
        <fullName evidence="3">Tyrosine-type recombinase/integrase</fullName>
    </submittedName>
</protein>
<evidence type="ECO:0000313" key="3">
    <source>
        <dbReference type="EMBL" id="WUR36266.1"/>
    </source>
</evidence>
<organism evidence="3 4">
    <name type="scientific">Streptomyces griseoaurantiacus</name>
    <dbReference type="NCBI Taxonomy" id="68213"/>
    <lineage>
        <taxon>Bacteria</taxon>
        <taxon>Bacillati</taxon>
        <taxon>Actinomycetota</taxon>
        <taxon>Actinomycetes</taxon>
        <taxon>Kitasatosporales</taxon>
        <taxon>Streptomycetaceae</taxon>
        <taxon>Streptomyces</taxon>
        <taxon>Streptomyces aurantiacus group</taxon>
    </lineage>
</organism>